<reference evidence="2" key="1">
    <citation type="submission" date="2022-10" db="EMBL/GenBank/DDBJ databases">
        <title>The complete genomes of actinobacterial strains from the NBC collection.</title>
        <authorList>
            <person name="Joergensen T.S."/>
            <person name="Alvarez Arevalo M."/>
            <person name="Sterndorff E.B."/>
            <person name="Faurdal D."/>
            <person name="Vuksanovic O."/>
            <person name="Mourched A.-S."/>
            <person name="Charusanti P."/>
            <person name="Shaw S."/>
            <person name="Blin K."/>
            <person name="Weber T."/>
        </authorList>
    </citation>
    <scope>NUCLEOTIDE SEQUENCE</scope>
    <source>
        <strain evidence="2">NBC_00003</strain>
    </source>
</reference>
<dbReference type="AlphaFoldDB" id="A0AAU2VGU9"/>
<protein>
    <submittedName>
        <fullName evidence="2">DUF6415 family natural product biosynthesis protein</fullName>
    </submittedName>
</protein>
<feature type="region of interest" description="Disordered" evidence="1">
    <location>
        <begin position="1"/>
        <end position="34"/>
    </location>
</feature>
<accession>A0AAU2VGU9</accession>
<sequence length="171" mass="18626">MVNTWLGEPTSAVGPAPTRIKDPAVPTRPWTSSHDDETVRQYLSALREWASVDWPQVYDDLDTVLHGEQEMSHHAAGHSGGAPLRVRDDAEELAQRLRGALKLLTSRAVRDSAAEKYADIASLIKLADTLRAEELPGPRGSMGRLRGLAQVTLALTERLAEVGIVKGLVEC</sequence>
<dbReference type="InterPro" id="IPR046300">
    <property type="entry name" value="DUF6415"/>
</dbReference>
<gene>
    <name evidence="2" type="ORF">OG549_03395</name>
</gene>
<evidence type="ECO:0000313" key="2">
    <source>
        <dbReference type="EMBL" id="WTW66284.1"/>
    </source>
</evidence>
<proteinExistence type="predicted"/>
<organism evidence="2">
    <name type="scientific">Streptomyces sp. NBC_00003</name>
    <dbReference type="NCBI Taxonomy" id="2903608"/>
    <lineage>
        <taxon>Bacteria</taxon>
        <taxon>Bacillati</taxon>
        <taxon>Actinomycetota</taxon>
        <taxon>Actinomycetes</taxon>
        <taxon>Kitasatosporales</taxon>
        <taxon>Streptomycetaceae</taxon>
        <taxon>Streptomyces</taxon>
    </lineage>
</organism>
<name>A0AAU2VGU9_9ACTN</name>
<dbReference type="Pfam" id="PF19979">
    <property type="entry name" value="DUF6415"/>
    <property type="match status" value="1"/>
</dbReference>
<evidence type="ECO:0000256" key="1">
    <source>
        <dbReference type="SAM" id="MobiDB-lite"/>
    </source>
</evidence>
<dbReference type="EMBL" id="CP108318">
    <property type="protein sequence ID" value="WTW66284.1"/>
    <property type="molecule type" value="Genomic_DNA"/>
</dbReference>